<dbReference type="RefSeq" id="WP_163045588.1">
    <property type="nucleotide sequence ID" value="NZ_JAAAMJ010000019.1"/>
</dbReference>
<protein>
    <submittedName>
        <fullName evidence="1">Uncharacterized protein</fullName>
    </submittedName>
</protein>
<name>A0A6L9MLL9_9HYPH</name>
<dbReference type="AlphaFoldDB" id="A0A6L9MLL9"/>
<dbReference type="EMBL" id="JAAAMJ010000019">
    <property type="protein sequence ID" value="NDV88739.1"/>
    <property type="molecule type" value="Genomic_DNA"/>
</dbReference>
<comment type="caution">
    <text evidence="1">The sequence shown here is derived from an EMBL/GenBank/DDBJ whole genome shotgun (WGS) entry which is preliminary data.</text>
</comment>
<accession>A0A6L9MLL9</accession>
<keyword evidence="2" id="KW-1185">Reference proteome</keyword>
<proteinExistence type="predicted"/>
<evidence type="ECO:0000313" key="1">
    <source>
        <dbReference type="EMBL" id="NDV88739.1"/>
    </source>
</evidence>
<organism evidence="1 2">
    <name type="scientific">Aurantimonas aggregata</name>
    <dbReference type="NCBI Taxonomy" id="2047720"/>
    <lineage>
        <taxon>Bacteria</taxon>
        <taxon>Pseudomonadati</taxon>
        <taxon>Pseudomonadota</taxon>
        <taxon>Alphaproteobacteria</taxon>
        <taxon>Hyphomicrobiales</taxon>
        <taxon>Aurantimonadaceae</taxon>
        <taxon>Aurantimonas</taxon>
    </lineage>
</organism>
<reference evidence="1 2" key="1">
    <citation type="submission" date="2020-01" db="EMBL/GenBank/DDBJ databases">
        <title>Genomes of bacteria type strains.</title>
        <authorList>
            <person name="Chen J."/>
            <person name="Zhu S."/>
            <person name="Chen J."/>
        </authorList>
    </citation>
    <scope>NUCLEOTIDE SEQUENCE [LARGE SCALE GENOMIC DNA]</scope>
    <source>
        <strain evidence="1 2">KCTC 52919</strain>
    </source>
</reference>
<gene>
    <name evidence="1" type="ORF">GTW51_18735</name>
</gene>
<dbReference type="Proteomes" id="UP000476332">
    <property type="component" value="Unassembled WGS sequence"/>
</dbReference>
<evidence type="ECO:0000313" key="2">
    <source>
        <dbReference type="Proteomes" id="UP000476332"/>
    </source>
</evidence>
<sequence>MVEFPLEYRGEGDKAARLVLVGFPSATELKFRISLCYNAAICRLDYTDETHPNTRRLPNDGLPAIVKGPHFHSWELNRRFFKGAPVAQRLELAEKFTVAGGFDSLLRWFCSRTNIEQPPSGHYIALPTRDTLL</sequence>